<evidence type="ECO:0000313" key="2">
    <source>
        <dbReference type="Proteomes" id="UP000277582"/>
    </source>
</evidence>
<name>A0A3R9QSZ6_9CREN</name>
<dbReference type="AlphaFoldDB" id="A0A3R9QSZ6"/>
<gene>
    <name evidence="1" type="ORF">D6D85_13675</name>
</gene>
<comment type="caution">
    <text evidence="1">The sequence shown here is derived from an EMBL/GenBank/DDBJ whole genome shotgun (WGS) entry which is preliminary data.</text>
</comment>
<accession>A0A3R9QSZ6</accession>
<proteinExistence type="predicted"/>
<evidence type="ECO:0000313" key="1">
    <source>
        <dbReference type="EMBL" id="RSN72455.1"/>
    </source>
</evidence>
<sequence>MSLELWRRLEEEGRERASRRDEVPRNDASFLDRITQVVKTSKFTDFASTISASALAISIPAEMCFKERIPRGECPIPDFVVETMKLMDESARRVIGNRCTWLLGRSDRYNLSTALNDLTACFHRLLELEERSSGKLKQISERVSLEI</sequence>
<keyword evidence="2" id="KW-1185">Reference proteome</keyword>
<dbReference type="RefSeq" id="WP_125672506.1">
    <property type="nucleotide sequence ID" value="NZ_RCOS01000152.1"/>
</dbReference>
<dbReference type="Proteomes" id="UP000277582">
    <property type="component" value="Unassembled WGS sequence"/>
</dbReference>
<organism evidence="1 2">
    <name type="scientific">Candidatus Methanodesulfokora washburnensis</name>
    <dbReference type="NCBI Taxonomy" id="2478471"/>
    <lineage>
        <taxon>Archaea</taxon>
        <taxon>Thermoproteota</taxon>
        <taxon>Candidatus Korarchaeia</taxon>
        <taxon>Candidatus Korarchaeia incertae sedis</taxon>
        <taxon>Candidatus Methanodesulfokora</taxon>
    </lineage>
</organism>
<protein>
    <submittedName>
        <fullName evidence="1">Uncharacterized protein</fullName>
    </submittedName>
</protein>
<reference evidence="1 2" key="1">
    <citation type="submission" date="2018-10" db="EMBL/GenBank/DDBJ databases">
        <title>Co-occurring genomic capacity for anaerobic methane metabolism and dissimilatory sulfite reduction discovered in the Korarchaeota.</title>
        <authorList>
            <person name="Mckay L.J."/>
            <person name="Dlakic M."/>
            <person name="Fields M.W."/>
            <person name="Delmont T.O."/>
            <person name="Eren A.M."/>
            <person name="Jay Z.J."/>
            <person name="Klingelsmith K.B."/>
            <person name="Rusch D.B."/>
            <person name="Inskeep W.P."/>
        </authorList>
    </citation>
    <scope>NUCLEOTIDE SEQUENCE [LARGE SCALE GENOMIC DNA]</scope>
    <source>
        <strain evidence="1 2">MDKW</strain>
    </source>
</reference>
<dbReference type="EMBL" id="RCOS01000152">
    <property type="protein sequence ID" value="RSN72455.1"/>
    <property type="molecule type" value="Genomic_DNA"/>
</dbReference>